<dbReference type="HOGENOM" id="CLU_1485945_0_0_2"/>
<organism evidence="2 3">
    <name type="scientific">Thermococcus gammatolerans (strain DSM 15229 / JCM 11827 / EJ3)</name>
    <dbReference type="NCBI Taxonomy" id="593117"/>
    <lineage>
        <taxon>Archaea</taxon>
        <taxon>Methanobacteriati</taxon>
        <taxon>Methanobacteriota</taxon>
        <taxon>Thermococci</taxon>
        <taxon>Thermococcales</taxon>
        <taxon>Thermococcaceae</taxon>
        <taxon>Thermococcus</taxon>
    </lineage>
</organism>
<feature type="transmembrane region" description="Helical" evidence="1">
    <location>
        <begin position="66"/>
        <end position="88"/>
    </location>
</feature>
<feature type="transmembrane region" description="Helical" evidence="1">
    <location>
        <begin position="94"/>
        <end position="111"/>
    </location>
</feature>
<evidence type="ECO:0000313" key="2">
    <source>
        <dbReference type="EMBL" id="ACS32797.1"/>
    </source>
</evidence>
<evidence type="ECO:0000256" key="1">
    <source>
        <dbReference type="SAM" id="Phobius"/>
    </source>
</evidence>
<dbReference type="PaxDb" id="593117-TGAM_0295"/>
<keyword evidence="1" id="KW-0472">Membrane</keyword>
<proteinExistence type="predicted"/>
<keyword evidence="1" id="KW-1133">Transmembrane helix</keyword>
<dbReference type="Proteomes" id="UP000001488">
    <property type="component" value="Chromosome"/>
</dbReference>
<name>C5A3I5_THEGJ</name>
<feature type="transmembrane region" description="Helical" evidence="1">
    <location>
        <begin position="34"/>
        <end position="54"/>
    </location>
</feature>
<dbReference type="KEGG" id="tga:TGAM_0295"/>
<reference evidence="2 3" key="1">
    <citation type="journal article" date="2007" name="Genome Biol.">
        <title>Genome analysis and genome-wide proteomics of Thermococcus gammatolerans, the most radioresistant organism known amongst the Archaea.</title>
        <authorList>
            <person name="Zivanovic Y."/>
            <person name="Armengaud J."/>
            <person name="Lagorce A."/>
            <person name="Leplat C."/>
            <person name="Guerin P."/>
            <person name="Dutertre M."/>
            <person name="Anthouard V."/>
            <person name="Forterre P."/>
            <person name="Wincker P."/>
            <person name="Confalonieri F."/>
        </authorList>
    </citation>
    <scope>NUCLEOTIDE SEQUENCE [LARGE SCALE GENOMIC DNA]</scope>
    <source>
        <strain evidence="3">DSM 15229 / JCM 11827 / EJ3</strain>
    </source>
</reference>
<protein>
    <submittedName>
        <fullName evidence="2">Uncharacterized protein</fullName>
    </submittedName>
</protein>
<dbReference type="EMBL" id="CP001398">
    <property type="protein sequence ID" value="ACS32797.1"/>
    <property type="molecule type" value="Genomic_DNA"/>
</dbReference>
<keyword evidence="3" id="KW-1185">Reference proteome</keyword>
<sequence length="174" mass="19634">MLTMNKCESMILYGVTSLFISSVLISHFGVLRGIYVLSANLAVLVPWLSLMALGSSGRANEFQRRVVLFLSGIFTVSLLILGSSFGAWDAVLDITEVFGLFMTFPAIVLVFKWKLSRMGKKLQYPPRTVRELWFFQWIADISIAQKASNPVWVFVFLLPSLLGGYLVYKAFENY</sequence>
<evidence type="ECO:0000313" key="3">
    <source>
        <dbReference type="Proteomes" id="UP000001488"/>
    </source>
</evidence>
<dbReference type="STRING" id="593117.TGAM_0295"/>
<dbReference type="eggNOG" id="arCOG13104">
    <property type="taxonomic scope" value="Archaea"/>
</dbReference>
<accession>C5A3I5</accession>
<feature type="transmembrane region" description="Helical" evidence="1">
    <location>
        <begin position="12"/>
        <end position="28"/>
    </location>
</feature>
<dbReference type="AlphaFoldDB" id="C5A3I5"/>
<feature type="transmembrane region" description="Helical" evidence="1">
    <location>
        <begin position="151"/>
        <end position="168"/>
    </location>
</feature>
<keyword evidence="1" id="KW-0812">Transmembrane</keyword>
<gene>
    <name evidence="2" type="ordered locus">TGAM_0295</name>
</gene>